<name>A0A0F4Z7J0_9PEZI</name>
<comment type="similarity">
    <text evidence="2">Belongs to the DODA-type extradiol aromatic ring-opening dioxygenase family.</text>
</comment>
<dbReference type="OrthoDB" id="7396853at2759"/>
<dbReference type="GO" id="GO:0008270">
    <property type="term" value="F:zinc ion binding"/>
    <property type="evidence" value="ECO:0007669"/>
    <property type="project" value="InterPro"/>
</dbReference>
<protein>
    <recommendedName>
        <fullName evidence="6">Extradiol ring-cleavage dioxygenase class III enzyme subunit B domain-containing protein</fullName>
    </recommendedName>
</protein>
<organism evidence="7 8">
    <name type="scientific">Thielaviopsis punctulata</name>
    <dbReference type="NCBI Taxonomy" id="72032"/>
    <lineage>
        <taxon>Eukaryota</taxon>
        <taxon>Fungi</taxon>
        <taxon>Dikarya</taxon>
        <taxon>Ascomycota</taxon>
        <taxon>Pezizomycotina</taxon>
        <taxon>Sordariomycetes</taxon>
        <taxon>Hypocreomycetidae</taxon>
        <taxon>Microascales</taxon>
        <taxon>Ceratocystidaceae</taxon>
        <taxon>Thielaviopsis</taxon>
    </lineage>
</organism>
<evidence type="ECO:0000313" key="8">
    <source>
        <dbReference type="Proteomes" id="UP000033483"/>
    </source>
</evidence>
<evidence type="ECO:0000256" key="2">
    <source>
        <dbReference type="ARBA" id="ARBA00007581"/>
    </source>
</evidence>
<feature type="domain" description="Extradiol ring-cleavage dioxygenase class III enzyme subunit B" evidence="6">
    <location>
        <begin position="7"/>
        <end position="261"/>
    </location>
</feature>
<dbReference type="PANTHER" id="PTHR30096:SF0">
    <property type="entry name" value="4,5-DOPA DIOXYGENASE EXTRADIOL-LIKE PROTEIN"/>
    <property type="match status" value="1"/>
</dbReference>
<proteinExistence type="inferred from homology"/>
<dbReference type="PANTHER" id="PTHR30096">
    <property type="entry name" value="4,5-DOPA DIOXYGENASE EXTRADIOL-LIKE PROTEIN"/>
    <property type="match status" value="1"/>
</dbReference>
<reference evidence="7 8" key="1">
    <citation type="submission" date="2015-03" db="EMBL/GenBank/DDBJ databases">
        <authorList>
            <person name="Radwan O."/>
            <person name="Al-Naeli F.A."/>
            <person name="Rendon G.A."/>
            <person name="Fields C."/>
        </authorList>
    </citation>
    <scope>NUCLEOTIDE SEQUENCE [LARGE SCALE GENOMIC DNA]</scope>
    <source>
        <strain evidence="7">CR-DP1</strain>
    </source>
</reference>
<dbReference type="Pfam" id="PF02900">
    <property type="entry name" value="LigB"/>
    <property type="match status" value="1"/>
</dbReference>
<keyword evidence="4" id="KW-0862">Zinc</keyword>
<comment type="caution">
    <text evidence="7">The sequence shown here is derived from an EMBL/GenBank/DDBJ whole genome shotgun (WGS) entry which is preliminary data.</text>
</comment>
<accession>A0A0F4Z7J0</accession>
<evidence type="ECO:0000256" key="3">
    <source>
        <dbReference type="ARBA" id="ARBA00022723"/>
    </source>
</evidence>
<evidence type="ECO:0000256" key="1">
    <source>
        <dbReference type="ARBA" id="ARBA00001947"/>
    </source>
</evidence>
<keyword evidence="5" id="KW-0560">Oxidoreductase</keyword>
<dbReference type="EMBL" id="LAEV01002146">
    <property type="protein sequence ID" value="KKA26524.1"/>
    <property type="molecule type" value="Genomic_DNA"/>
</dbReference>
<keyword evidence="3" id="KW-0479">Metal-binding</keyword>
<evidence type="ECO:0000313" key="7">
    <source>
        <dbReference type="EMBL" id="KKA26524.1"/>
    </source>
</evidence>
<gene>
    <name evidence="7" type="ORF">TD95_004834</name>
</gene>
<dbReference type="SUPFAM" id="SSF53213">
    <property type="entry name" value="LigB-like"/>
    <property type="match status" value="1"/>
</dbReference>
<dbReference type="PIRSF" id="PIRSF006157">
    <property type="entry name" value="Doxgns_DODA"/>
    <property type="match status" value="1"/>
</dbReference>
<sequence>MVKAPIVCLSHGGGPMPLLDDPRHKSIISSLKNRVPKILGLGTSSQPRAIALVTAHWQTSEPTVSSAAKHSLLYDYYGFPKETYNLKYDASGSPEIAAQISEALKEEGVTATLDAKRGWDHGVFVPFLLINPKADVPIVQVSILSSEDPAEHFRIGAALNKLRDQNIAVVGSGFASFHNLRIMMGMMHDGENPLARQAFKKRSDEWNDAVAAAVTTVDRGERLTQLQKWREFPNAFEMHPPNGGDHFMPLLVCSAAAENEKALTYKDEFLGIDIYTFFWGADPVA</sequence>
<dbReference type="CDD" id="cd07363">
    <property type="entry name" value="45_DOPA_Dioxygenase"/>
    <property type="match status" value="1"/>
</dbReference>
<dbReference type="GO" id="GO:0008198">
    <property type="term" value="F:ferrous iron binding"/>
    <property type="evidence" value="ECO:0007669"/>
    <property type="project" value="InterPro"/>
</dbReference>
<dbReference type="GO" id="GO:0016702">
    <property type="term" value="F:oxidoreductase activity, acting on single donors with incorporation of molecular oxygen, incorporation of two atoms of oxygen"/>
    <property type="evidence" value="ECO:0007669"/>
    <property type="project" value="UniProtKB-ARBA"/>
</dbReference>
<evidence type="ECO:0000259" key="6">
    <source>
        <dbReference type="Pfam" id="PF02900"/>
    </source>
</evidence>
<dbReference type="InterPro" id="IPR014436">
    <property type="entry name" value="Extradiol_dOase_DODA"/>
</dbReference>
<dbReference type="InterPro" id="IPR004183">
    <property type="entry name" value="Xdiol_dOase_suB"/>
</dbReference>
<dbReference type="Gene3D" id="3.40.830.10">
    <property type="entry name" value="LigB-like"/>
    <property type="match status" value="1"/>
</dbReference>
<dbReference type="AlphaFoldDB" id="A0A0F4Z7J0"/>
<dbReference type="Proteomes" id="UP000033483">
    <property type="component" value="Unassembled WGS sequence"/>
</dbReference>
<evidence type="ECO:0000256" key="4">
    <source>
        <dbReference type="ARBA" id="ARBA00022833"/>
    </source>
</evidence>
<evidence type="ECO:0000256" key="5">
    <source>
        <dbReference type="ARBA" id="ARBA00023002"/>
    </source>
</evidence>
<keyword evidence="8" id="KW-1185">Reference proteome</keyword>
<comment type="cofactor">
    <cofactor evidence="1">
        <name>Zn(2+)</name>
        <dbReference type="ChEBI" id="CHEBI:29105"/>
    </cofactor>
</comment>